<gene>
    <name evidence="4" type="primary">amiC</name>
    <name evidence="4" type="ORF">CLOTH_07110</name>
</gene>
<keyword evidence="1 4" id="KW-0378">Hydrolase</keyword>
<dbReference type="PANTHER" id="PTHR30404">
    <property type="entry name" value="N-ACETYLMURAMOYL-L-ALANINE AMIDASE"/>
    <property type="match status" value="1"/>
</dbReference>
<dbReference type="InterPro" id="IPR050695">
    <property type="entry name" value="N-acetylmuramoyl_amidase_3"/>
</dbReference>
<dbReference type="SUPFAM" id="SSF53187">
    <property type="entry name" value="Zn-dependent exopeptidases"/>
    <property type="match status" value="1"/>
</dbReference>
<dbReference type="EC" id="3.5.1.28" evidence="4"/>
<keyword evidence="5" id="KW-1185">Reference proteome</keyword>
<evidence type="ECO:0000313" key="5">
    <source>
        <dbReference type="Proteomes" id="UP000190140"/>
    </source>
</evidence>
<dbReference type="Pfam" id="PF11741">
    <property type="entry name" value="AMIN"/>
    <property type="match status" value="1"/>
</dbReference>
<dbReference type="AlphaFoldDB" id="A0A1V4I9W9"/>
<feature type="domain" description="MurNAc-LAA" evidence="3">
    <location>
        <begin position="331"/>
        <end position="448"/>
    </location>
</feature>
<dbReference type="GO" id="GO:0009253">
    <property type="term" value="P:peptidoglycan catabolic process"/>
    <property type="evidence" value="ECO:0007669"/>
    <property type="project" value="InterPro"/>
</dbReference>
<dbReference type="InterPro" id="IPR002508">
    <property type="entry name" value="MurNAc-LAA_cat"/>
</dbReference>
<dbReference type="Proteomes" id="UP000190140">
    <property type="component" value="Unassembled WGS sequence"/>
</dbReference>
<dbReference type="EMBL" id="MZGW01000002">
    <property type="protein sequence ID" value="OPJ56307.1"/>
    <property type="molecule type" value="Genomic_DNA"/>
</dbReference>
<organism evidence="4 5">
    <name type="scientific">Alkalithermobacter paradoxus</name>
    <dbReference type="NCBI Taxonomy" id="29349"/>
    <lineage>
        <taxon>Bacteria</taxon>
        <taxon>Bacillati</taxon>
        <taxon>Bacillota</taxon>
        <taxon>Clostridia</taxon>
        <taxon>Peptostreptococcales</taxon>
        <taxon>Tepidibacteraceae</taxon>
        <taxon>Alkalithermobacter</taxon>
    </lineage>
</organism>
<keyword evidence="2" id="KW-0732">Signal</keyword>
<dbReference type="RefSeq" id="WP_158080450.1">
    <property type="nucleotide sequence ID" value="NZ_MZGW01000002.1"/>
</dbReference>
<dbReference type="InterPro" id="IPR012854">
    <property type="entry name" value="Cu_amine_oxidase-like_N"/>
</dbReference>
<dbReference type="PANTHER" id="PTHR30404:SF0">
    <property type="entry name" value="N-ACETYLMURAMOYL-L-ALANINE AMIDASE AMIC"/>
    <property type="match status" value="1"/>
</dbReference>
<dbReference type="SUPFAM" id="SSF55383">
    <property type="entry name" value="Copper amine oxidase, domain N"/>
    <property type="match status" value="2"/>
</dbReference>
<feature type="chain" id="PRO_5038730000" evidence="2">
    <location>
        <begin position="23"/>
        <end position="456"/>
    </location>
</feature>
<protein>
    <submittedName>
        <fullName evidence="4">N-acetylmuramoyl-L-alanine amidase AmiC</fullName>
        <ecNumber evidence="4">3.5.1.28</ecNumber>
    </submittedName>
</protein>
<comment type="caution">
    <text evidence="4">The sequence shown here is derived from an EMBL/GenBank/DDBJ whole genome shotgun (WGS) entry which is preliminary data.</text>
</comment>
<dbReference type="Gene3D" id="3.40.630.40">
    <property type="entry name" value="Zn-dependent exopeptidases"/>
    <property type="match status" value="1"/>
</dbReference>
<dbReference type="Pfam" id="PF01520">
    <property type="entry name" value="Amidase_3"/>
    <property type="match status" value="1"/>
</dbReference>
<evidence type="ECO:0000256" key="1">
    <source>
        <dbReference type="ARBA" id="ARBA00022801"/>
    </source>
</evidence>
<dbReference type="GO" id="GO:0008745">
    <property type="term" value="F:N-acetylmuramoyl-L-alanine amidase activity"/>
    <property type="evidence" value="ECO:0007669"/>
    <property type="project" value="UniProtKB-EC"/>
</dbReference>
<dbReference type="SMART" id="SM00646">
    <property type="entry name" value="Ami_3"/>
    <property type="match status" value="1"/>
</dbReference>
<evidence type="ECO:0000313" key="4">
    <source>
        <dbReference type="EMBL" id="OPJ56307.1"/>
    </source>
</evidence>
<dbReference type="STRING" id="29349.CLOTH_07110"/>
<dbReference type="OrthoDB" id="9806267at2"/>
<dbReference type="Pfam" id="PF07833">
    <property type="entry name" value="Cu_amine_oxidN1"/>
    <property type="match status" value="1"/>
</dbReference>
<dbReference type="Gene3D" id="2.60.40.3500">
    <property type="match status" value="1"/>
</dbReference>
<sequence>MKKILSLFACVLLIFISSFTSAFGQSNQIRAIVDGRVMTLQTVQIRLNGVELRNDVPPVILNNRTLVPVRIVSESLGAKVEWNSITRTVTITRDDKIIILTIDNSRAQVNGKSITLPDNVPAKLVNGRTMVPVRFVSDELGLDVGWNDVSRTVILNTRIIQFNNINVSNNEVRLRMSENVIYRHAVYSNPHRLVVDIDNTRMNLTKTNYDGVGALIKGVRMSQFQSNPLVSRVVIDLNEAPKYSIDQRNNEIIIRFDYSVNASSENAKYLIAIDAGHGGTDPGAIGVERKLREKDFNLDIAKRLDEMFRNNGYRTLMTRSEDVFVALSERAAMANQNNADVFVSIHANSFTNPSVSGIETLYYPNNGDRANGRDNETLARMIQEELIKETNAIDRKIKERPNLLVLNSTNMPAALVELGFLSNPQEEALLDNNEYKNKLVRALYNAIVRYIKRDGV</sequence>
<dbReference type="CDD" id="cd02696">
    <property type="entry name" value="MurNAc-LAA"/>
    <property type="match status" value="1"/>
</dbReference>
<evidence type="ECO:0000259" key="3">
    <source>
        <dbReference type="SMART" id="SM00646"/>
    </source>
</evidence>
<proteinExistence type="predicted"/>
<dbReference type="InterPro" id="IPR021731">
    <property type="entry name" value="AMIN_dom"/>
</dbReference>
<dbReference type="GO" id="GO:0030288">
    <property type="term" value="C:outer membrane-bounded periplasmic space"/>
    <property type="evidence" value="ECO:0007669"/>
    <property type="project" value="TreeGrafter"/>
</dbReference>
<feature type="signal peptide" evidence="2">
    <location>
        <begin position="1"/>
        <end position="22"/>
    </location>
</feature>
<dbReference type="Gene3D" id="3.30.457.10">
    <property type="entry name" value="Copper amine oxidase-like, N-terminal domain"/>
    <property type="match status" value="1"/>
</dbReference>
<evidence type="ECO:0000256" key="2">
    <source>
        <dbReference type="SAM" id="SignalP"/>
    </source>
</evidence>
<accession>A0A1V4I9W9</accession>
<dbReference type="InterPro" id="IPR036582">
    <property type="entry name" value="Mao_N_sf"/>
</dbReference>
<name>A0A1V4I9W9_9FIRM</name>
<reference evidence="4 5" key="1">
    <citation type="submission" date="2017-03" db="EMBL/GenBank/DDBJ databases">
        <title>Genome sequence of Clostridium thermoalcaliphilum DSM 7309.</title>
        <authorList>
            <person name="Poehlein A."/>
            <person name="Daniel R."/>
        </authorList>
    </citation>
    <scope>NUCLEOTIDE SEQUENCE [LARGE SCALE GENOMIC DNA]</scope>
    <source>
        <strain evidence="4 5">DSM 7309</strain>
    </source>
</reference>